<proteinExistence type="predicted"/>
<dbReference type="Proteomes" id="UP000319576">
    <property type="component" value="Chromosome"/>
</dbReference>
<dbReference type="KEGG" id="uli:ETAA1_60080"/>
<keyword evidence="1" id="KW-1133">Transmembrane helix</keyword>
<evidence type="ECO:0000256" key="1">
    <source>
        <dbReference type="SAM" id="Phobius"/>
    </source>
</evidence>
<organism evidence="2 3">
    <name type="scientific">Urbifossiella limnaea</name>
    <dbReference type="NCBI Taxonomy" id="2528023"/>
    <lineage>
        <taxon>Bacteria</taxon>
        <taxon>Pseudomonadati</taxon>
        <taxon>Planctomycetota</taxon>
        <taxon>Planctomycetia</taxon>
        <taxon>Gemmatales</taxon>
        <taxon>Gemmataceae</taxon>
        <taxon>Urbifossiella</taxon>
    </lineage>
</organism>
<keyword evidence="1" id="KW-0812">Transmembrane</keyword>
<sequence>MRVLILVGATAGAGLLTVLPLALLDDPRHAAAGTLAAALCLIPAVGTLLLAGAVGPGDPDTTTTVILVGIGLRFVGVTAGVFLLDGAVTAAGIGRERFAGWAVFFYLMTLTAESVLLLHPGPTPPADSP</sequence>
<keyword evidence="3" id="KW-1185">Reference proteome</keyword>
<protein>
    <submittedName>
        <fullName evidence="2">Uncharacterized protein</fullName>
    </submittedName>
</protein>
<evidence type="ECO:0000313" key="2">
    <source>
        <dbReference type="EMBL" id="QDU23997.1"/>
    </source>
</evidence>
<feature type="transmembrane region" description="Helical" evidence="1">
    <location>
        <begin position="65"/>
        <end position="86"/>
    </location>
</feature>
<feature type="transmembrane region" description="Helical" evidence="1">
    <location>
        <begin position="98"/>
        <end position="119"/>
    </location>
</feature>
<dbReference type="EMBL" id="CP036273">
    <property type="protein sequence ID" value="QDU23997.1"/>
    <property type="molecule type" value="Genomic_DNA"/>
</dbReference>
<keyword evidence="1" id="KW-0472">Membrane</keyword>
<reference evidence="2 3" key="1">
    <citation type="submission" date="2019-02" db="EMBL/GenBank/DDBJ databases">
        <title>Deep-cultivation of Planctomycetes and their phenomic and genomic characterization uncovers novel biology.</title>
        <authorList>
            <person name="Wiegand S."/>
            <person name="Jogler M."/>
            <person name="Boedeker C."/>
            <person name="Pinto D."/>
            <person name="Vollmers J."/>
            <person name="Rivas-Marin E."/>
            <person name="Kohn T."/>
            <person name="Peeters S.H."/>
            <person name="Heuer A."/>
            <person name="Rast P."/>
            <person name="Oberbeckmann S."/>
            <person name="Bunk B."/>
            <person name="Jeske O."/>
            <person name="Meyerdierks A."/>
            <person name="Storesund J.E."/>
            <person name="Kallscheuer N."/>
            <person name="Luecker S."/>
            <person name="Lage O.M."/>
            <person name="Pohl T."/>
            <person name="Merkel B.J."/>
            <person name="Hornburger P."/>
            <person name="Mueller R.-W."/>
            <person name="Bruemmer F."/>
            <person name="Labrenz M."/>
            <person name="Spormann A.M."/>
            <person name="Op den Camp H."/>
            <person name="Overmann J."/>
            <person name="Amann R."/>
            <person name="Jetten M.S.M."/>
            <person name="Mascher T."/>
            <person name="Medema M.H."/>
            <person name="Devos D.P."/>
            <person name="Kaster A.-K."/>
            <person name="Ovreas L."/>
            <person name="Rohde M."/>
            <person name="Galperin M.Y."/>
            <person name="Jogler C."/>
        </authorList>
    </citation>
    <scope>NUCLEOTIDE SEQUENCE [LARGE SCALE GENOMIC DNA]</scope>
    <source>
        <strain evidence="2 3">ETA_A1</strain>
    </source>
</reference>
<gene>
    <name evidence="2" type="ORF">ETAA1_60080</name>
</gene>
<dbReference type="RefSeq" id="WP_145244194.1">
    <property type="nucleotide sequence ID" value="NZ_CP036273.1"/>
</dbReference>
<feature type="transmembrane region" description="Helical" evidence="1">
    <location>
        <begin position="31"/>
        <end position="53"/>
    </location>
</feature>
<feature type="transmembrane region" description="Helical" evidence="1">
    <location>
        <begin position="6"/>
        <end position="24"/>
    </location>
</feature>
<name>A0A517Y2K0_9BACT</name>
<dbReference type="AlphaFoldDB" id="A0A517Y2K0"/>
<accession>A0A517Y2K0</accession>
<evidence type="ECO:0000313" key="3">
    <source>
        <dbReference type="Proteomes" id="UP000319576"/>
    </source>
</evidence>